<sequence length="168" mass="18825">MAKEGELEVVRRTSVPTKGDQQNFDTLNGDLASPVSEVKNSNTMGEEQILHNIYLREKIKDLQCSIEGEMSTLIEKRLISFKDSNLPVAGCFVDSSSKSFTSALTRSHSINKESKIPGQLPRRMFVARPSLLKELLNVNHIESIYNIFVAILVLLFCNKVLEEIIQTG</sequence>
<dbReference type="EMBL" id="JAXCGZ010006631">
    <property type="protein sequence ID" value="KAK7079636.1"/>
    <property type="molecule type" value="Genomic_DNA"/>
</dbReference>
<proteinExistence type="predicted"/>
<comment type="caution">
    <text evidence="1">The sequence shown here is derived from an EMBL/GenBank/DDBJ whole genome shotgun (WGS) entry which is preliminary data.</text>
</comment>
<name>A0AAN8X861_HALRR</name>
<accession>A0AAN8X861</accession>
<organism evidence="1 2">
    <name type="scientific">Halocaridina rubra</name>
    <name type="common">Hawaiian red shrimp</name>
    <dbReference type="NCBI Taxonomy" id="373956"/>
    <lineage>
        <taxon>Eukaryota</taxon>
        <taxon>Metazoa</taxon>
        <taxon>Ecdysozoa</taxon>
        <taxon>Arthropoda</taxon>
        <taxon>Crustacea</taxon>
        <taxon>Multicrustacea</taxon>
        <taxon>Malacostraca</taxon>
        <taxon>Eumalacostraca</taxon>
        <taxon>Eucarida</taxon>
        <taxon>Decapoda</taxon>
        <taxon>Pleocyemata</taxon>
        <taxon>Caridea</taxon>
        <taxon>Atyoidea</taxon>
        <taxon>Atyidae</taxon>
        <taxon>Halocaridina</taxon>
    </lineage>
</organism>
<keyword evidence="2" id="KW-1185">Reference proteome</keyword>
<dbReference type="Proteomes" id="UP001381693">
    <property type="component" value="Unassembled WGS sequence"/>
</dbReference>
<reference evidence="1 2" key="1">
    <citation type="submission" date="2023-11" db="EMBL/GenBank/DDBJ databases">
        <title>Halocaridina rubra genome assembly.</title>
        <authorList>
            <person name="Smith C."/>
        </authorList>
    </citation>
    <scope>NUCLEOTIDE SEQUENCE [LARGE SCALE GENOMIC DNA]</scope>
    <source>
        <strain evidence="1">EP-1</strain>
        <tissue evidence="1">Whole</tissue>
    </source>
</reference>
<gene>
    <name evidence="1" type="ORF">SK128_027574</name>
</gene>
<feature type="non-terminal residue" evidence="1">
    <location>
        <position position="168"/>
    </location>
</feature>
<evidence type="ECO:0000313" key="2">
    <source>
        <dbReference type="Proteomes" id="UP001381693"/>
    </source>
</evidence>
<dbReference type="AlphaFoldDB" id="A0AAN8X861"/>
<evidence type="ECO:0000313" key="1">
    <source>
        <dbReference type="EMBL" id="KAK7079636.1"/>
    </source>
</evidence>
<protein>
    <submittedName>
        <fullName evidence="1">Uncharacterized protein</fullName>
    </submittedName>
</protein>